<evidence type="ECO:0000256" key="2">
    <source>
        <dbReference type="ARBA" id="ARBA00005575"/>
    </source>
</evidence>
<dbReference type="SUPFAM" id="SSF49879">
    <property type="entry name" value="SMAD/FHA domain"/>
    <property type="match status" value="1"/>
</dbReference>
<dbReference type="GO" id="GO:0004674">
    <property type="term" value="F:protein serine/threonine kinase activity"/>
    <property type="evidence" value="ECO:0007669"/>
    <property type="project" value="InterPro"/>
</dbReference>
<comment type="caution">
    <text evidence="9">The sequence shown here is derived from an EMBL/GenBank/DDBJ whole genome shotgun (WGS) entry which is preliminary data.</text>
</comment>
<feature type="region of interest" description="Disordered" evidence="6">
    <location>
        <begin position="994"/>
        <end position="1014"/>
    </location>
</feature>
<dbReference type="PANTHER" id="PTHR24348">
    <property type="entry name" value="SERINE/THREONINE-PROTEIN KINASE UNC-51-RELATED"/>
    <property type="match status" value="1"/>
</dbReference>
<dbReference type="Pfam" id="PF00069">
    <property type="entry name" value="Pkinase"/>
    <property type="match status" value="1"/>
</dbReference>
<name>A0AAD9I9G4_9PEZI</name>
<dbReference type="InterPro" id="IPR000253">
    <property type="entry name" value="FHA_dom"/>
</dbReference>
<dbReference type="GO" id="GO:0005524">
    <property type="term" value="F:ATP binding"/>
    <property type="evidence" value="ECO:0007669"/>
    <property type="project" value="InterPro"/>
</dbReference>
<evidence type="ECO:0000256" key="4">
    <source>
        <dbReference type="ARBA" id="ARBA00023006"/>
    </source>
</evidence>
<keyword evidence="4" id="KW-0072">Autophagy</keyword>
<dbReference type="Proteomes" id="UP001217918">
    <property type="component" value="Unassembled WGS sequence"/>
</dbReference>
<reference evidence="9" key="1">
    <citation type="journal article" date="2023" name="Mol. Plant Microbe Interact.">
        <title>Elucidating the Obligate Nature and Biological Capacity of an Invasive Fungal Corn Pathogen.</title>
        <authorList>
            <person name="MacCready J.S."/>
            <person name="Roggenkamp E.M."/>
            <person name="Gdanetz K."/>
            <person name="Chilvers M.I."/>
        </authorList>
    </citation>
    <scope>NUCLEOTIDE SEQUENCE</scope>
    <source>
        <strain evidence="9">PM02</strain>
    </source>
</reference>
<dbReference type="GO" id="GO:0010506">
    <property type="term" value="P:regulation of autophagy"/>
    <property type="evidence" value="ECO:0007669"/>
    <property type="project" value="InterPro"/>
</dbReference>
<feature type="domain" description="FHA" evidence="7">
    <location>
        <begin position="111"/>
        <end position="164"/>
    </location>
</feature>
<dbReference type="InterPro" id="IPR000719">
    <property type="entry name" value="Prot_kinase_dom"/>
</dbReference>
<evidence type="ECO:0000313" key="10">
    <source>
        <dbReference type="Proteomes" id="UP001217918"/>
    </source>
</evidence>
<dbReference type="Gene3D" id="1.10.510.10">
    <property type="entry name" value="Transferase(Phosphotransferase) domain 1"/>
    <property type="match status" value="1"/>
</dbReference>
<evidence type="ECO:0000259" key="8">
    <source>
        <dbReference type="PROSITE" id="PS50011"/>
    </source>
</evidence>
<organism evidence="9 10">
    <name type="scientific">Phyllachora maydis</name>
    <dbReference type="NCBI Taxonomy" id="1825666"/>
    <lineage>
        <taxon>Eukaryota</taxon>
        <taxon>Fungi</taxon>
        <taxon>Dikarya</taxon>
        <taxon>Ascomycota</taxon>
        <taxon>Pezizomycotina</taxon>
        <taxon>Sordariomycetes</taxon>
        <taxon>Sordariomycetidae</taxon>
        <taxon>Phyllachorales</taxon>
        <taxon>Phyllachoraceae</taxon>
        <taxon>Phyllachora</taxon>
    </lineage>
</organism>
<dbReference type="SMART" id="SM00220">
    <property type="entry name" value="S_TKc"/>
    <property type="match status" value="1"/>
</dbReference>
<evidence type="ECO:0000256" key="6">
    <source>
        <dbReference type="SAM" id="MobiDB-lite"/>
    </source>
</evidence>
<proteinExistence type="inferred from homology"/>
<gene>
    <name evidence="9" type="ORF">P8C59_007884</name>
</gene>
<dbReference type="PROSITE" id="PS50006">
    <property type="entry name" value="FHA_DOMAIN"/>
    <property type="match status" value="1"/>
</dbReference>
<feature type="region of interest" description="Disordered" evidence="6">
    <location>
        <begin position="1"/>
        <end position="30"/>
    </location>
</feature>
<feature type="domain" description="Protein kinase" evidence="8">
    <location>
        <begin position="220"/>
        <end position="557"/>
    </location>
</feature>
<dbReference type="PROSITE" id="PS00108">
    <property type="entry name" value="PROTEIN_KINASE_ST"/>
    <property type="match status" value="1"/>
</dbReference>
<dbReference type="SMART" id="SM00240">
    <property type="entry name" value="FHA"/>
    <property type="match status" value="1"/>
</dbReference>
<dbReference type="GO" id="GO:0034045">
    <property type="term" value="C:phagophore assembly site membrane"/>
    <property type="evidence" value="ECO:0007669"/>
    <property type="project" value="UniProtKB-SubCell"/>
</dbReference>
<comment type="subcellular location">
    <subcellularLocation>
        <location evidence="1">Preautophagosomal structure membrane</location>
        <topology evidence="1">Peripheral membrane protein</topology>
    </subcellularLocation>
</comment>
<accession>A0AAD9I9G4</accession>
<feature type="region of interest" description="Disordered" evidence="6">
    <location>
        <begin position="251"/>
        <end position="279"/>
    </location>
</feature>
<sequence>MDSNGEENDTQQTQTAFDPRRDGQQNSGFSDDDLSDIICFLVPTSDHARLQLQQVTLNSSLHIVGRKDVEQVKLDYERDDDARNFTLPIALGEHAIVLRLSAEVKNPLAGFTFGRNRARCDIFLRDDPYRRLSNIHFRIYLNEFGVLMLEDSSTNGTVVDEKLLKSKCNNANSVRRTLTSGSTIKILMHKDSSDLCFMVRIPRREGEHEAAYRRNLVGYMDRLKSLANDAEATIIPGPEGRLDLFPQKNQQAEAGPAPKARPLADQTTRENAERLGGLPRPWNGSEKYHRIGEIGRELDKRKFMKDGVLDQKVENELNIMQRVMHPNIVRYIEHIDWDNRLFIIIMEYVPGGDLGKLVSELGHLPEEATQVMSGQLLDAVGYLHENNITHRDVKPDNILISSRVPFVVKLADFGLSKMIDNDETFLRTFCGTLLYCAPEVYSEYAEYDDNGRRHPRNRQRRQALGQRYDHAVDTWSLGGVLFYALTGRPPFPVKVGVSHQELLQLIMTTPLDISPLERAEVSEYGIDFLSRMLNRPSDDEVVDDILDDDTFRGHTGLNVDALEDKENLGTGPRHGENRLFGEIQGSAIGSSGAVPSGILNLPVSDSRHDSEVGSTSTVSEVRDSFDSDPSATPWGPSRKCPSGAGGLRTAAATDAEQMMFSASLANSDGSILQAANSKCRGNSRLGDHTGDVNTSKRKPSYDSSDEFDAPCLHKRPNFKRFRSEGLEDSVAGEVSDNEMVEFDLYAQLPSIKANSGRQIDHPVHKAAFWSSDDRSSWHLDYPEMTQLQLDAFEAAADARGEKFGPRSPLWELALKYFPAVHYRQAVNRKTLFLNGRAETGAEGAHGAMHMPDTQHPEDRGNVIVPVQTDPDKRIVATFESSPDSAVPDISVLVTESMVSWGRSLDNTSGNDGVFQDKKAASKMDEATTYLDKKMPYLLEHARRVEEATLDANQRKLTVETERQRSRDFEARRVEINRLLASRGAAARRQSHLLGMAPPTAHGRDDMTRRTSYIL</sequence>
<dbReference type="EMBL" id="JAQQPM010000007">
    <property type="protein sequence ID" value="KAK2073613.1"/>
    <property type="molecule type" value="Genomic_DNA"/>
</dbReference>
<evidence type="ECO:0000256" key="5">
    <source>
        <dbReference type="ARBA" id="ARBA00030237"/>
    </source>
</evidence>
<dbReference type="PANTHER" id="PTHR24348:SF68">
    <property type="entry name" value="SERINE_THREONINE-PROTEIN KINASE ATG1C"/>
    <property type="match status" value="1"/>
</dbReference>
<feature type="region of interest" description="Disordered" evidence="6">
    <location>
        <begin position="599"/>
        <end position="647"/>
    </location>
</feature>
<dbReference type="Gene3D" id="2.60.200.20">
    <property type="match status" value="1"/>
</dbReference>
<evidence type="ECO:0000313" key="9">
    <source>
        <dbReference type="EMBL" id="KAK2073613.1"/>
    </source>
</evidence>
<dbReference type="InterPro" id="IPR008271">
    <property type="entry name" value="Ser/Thr_kinase_AS"/>
</dbReference>
<dbReference type="PROSITE" id="PS50011">
    <property type="entry name" value="PROTEIN_KINASE_DOM"/>
    <property type="match status" value="1"/>
</dbReference>
<protein>
    <recommendedName>
        <fullName evidence="5">Autophagy-related protein 1</fullName>
    </recommendedName>
</protein>
<keyword evidence="10" id="KW-1185">Reference proteome</keyword>
<dbReference type="GO" id="GO:0006914">
    <property type="term" value="P:autophagy"/>
    <property type="evidence" value="ECO:0007669"/>
    <property type="project" value="UniProtKB-KW"/>
</dbReference>
<dbReference type="AlphaFoldDB" id="A0AAD9I9G4"/>
<feature type="region of interest" description="Disordered" evidence="6">
    <location>
        <begin position="679"/>
        <end position="708"/>
    </location>
</feature>
<evidence type="ECO:0000256" key="1">
    <source>
        <dbReference type="ARBA" id="ARBA00004623"/>
    </source>
</evidence>
<comment type="similarity">
    <text evidence="2">Belongs to the protein kinase superfamily. CAMK Ser/Thr protein kinase family. CHEK2 subfamily.</text>
</comment>
<keyword evidence="3" id="KW-0813">Transport</keyword>
<dbReference type="Pfam" id="PF00498">
    <property type="entry name" value="FHA"/>
    <property type="match status" value="1"/>
</dbReference>
<evidence type="ECO:0000259" key="7">
    <source>
        <dbReference type="PROSITE" id="PS50006"/>
    </source>
</evidence>
<dbReference type="InterPro" id="IPR045269">
    <property type="entry name" value="Atg1-like"/>
</dbReference>
<dbReference type="SUPFAM" id="SSF56112">
    <property type="entry name" value="Protein kinase-like (PK-like)"/>
    <property type="match status" value="1"/>
</dbReference>
<dbReference type="InterPro" id="IPR011009">
    <property type="entry name" value="Kinase-like_dom_sf"/>
</dbReference>
<dbReference type="InterPro" id="IPR008984">
    <property type="entry name" value="SMAD_FHA_dom_sf"/>
</dbReference>
<evidence type="ECO:0000256" key="3">
    <source>
        <dbReference type="ARBA" id="ARBA00022448"/>
    </source>
</evidence>